<dbReference type="eggNOG" id="COG2931">
    <property type="taxonomic scope" value="Bacteria"/>
</dbReference>
<dbReference type="PATRIC" id="fig|266265.5.peg.3034"/>
<feature type="compositionally biased region" description="Basic and acidic residues" evidence="1">
    <location>
        <begin position="435"/>
        <end position="444"/>
    </location>
</feature>
<sequence>MASNVSIGTNPITGRESYFGNVKLTPEQIRLINASPMLQSQLRDYGNDVNSGQMKPMESGDGVATYFDSKHIVLGTSNPGGDAFMLGTLSHEIGHYENRANDKAFMARYAVNWRDPEAFNVAALIGSHGEGEAVVNNWQVQQEIRKNTATDNTPGTQIDVGGRSTLQEHLDGQHAADVNAGESDTEDRNRLTAVGMNFYVNGIPTNALDETYYQYYGKGVGMSAPEPGHVKNVEFTGDKLGNINSMTERWASGDIGTQTFNEGRIQSSEMKDSQGNIISTAAYSYARKGGYSVDVRDGAGHVTKRGEFNADWSGAVRDYATDGSSQVTSSNAKNQTTRIVKFDAKGEKTAADYMVPDTGKFAVRDFKSADGGHTVSNCDAEGRVRSEFQYDRDGRPLLSVDRDENGQATFLVKYEKDGSRTVATVNADGSQTSHIVDKDGKRGQDFTLQPPEATGSPIA</sequence>
<name>Q13WW6_PARXL</name>
<dbReference type="EMBL" id="CP000270">
    <property type="protein sequence ID" value="ABE31423.1"/>
    <property type="molecule type" value="Genomic_DNA"/>
</dbReference>
<dbReference type="KEGG" id="bxb:DR64_3692"/>
<dbReference type="Proteomes" id="UP000001817">
    <property type="component" value="Chromosome 1"/>
</dbReference>
<dbReference type="OrthoDB" id="9079438at2"/>
<organism evidence="2 3">
    <name type="scientific">Paraburkholderia xenovorans (strain LB400)</name>
    <dbReference type="NCBI Taxonomy" id="266265"/>
    <lineage>
        <taxon>Bacteria</taxon>
        <taxon>Pseudomonadati</taxon>
        <taxon>Pseudomonadota</taxon>
        <taxon>Betaproteobacteria</taxon>
        <taxon>Burkholderiales</taxon>
        <taxon>Burkholderiaceae</taxon>
        <taxon>Paraburkholderia</taxon>
    </lineage>
</organism>
<accession>Q13WW6</accession>
<dbReference type="STRING" id="266265.Bxe_A1531"/>
<dbReference type="KEGG" id="bxe:Bxe_A1531"/>
<evidence type="ECO:0000256" key="1">
    <source>
        <dbReference type="SAM" id="MobiDB-lite"/>
    </source>
</evidence>
<dbReference type="AlphaFoldDB" id="Q13WW6"/>
<keyword evidence="3" id="KW-1185">Reference proteome</keyword>
<feature type="region of interest" description="Disordered" evidence="1">
    <location>
        <begin position="431"/>
        <end position="459"/>
    </location>
</feature>
<evidence type="ECO:0000313" key="2">
    <source>
        <dbReference type="EMBL" id="ABE31423.1"/>
    </source>
</evidence>
<proteinExistence type="predicted"/>
<dbReference type="Gene3D" id="3.90.930.1">
    <property type="match status" value="1"/>
</dbReference>
<evidence type="ECO:0000313" key="3">
    <source>
        <dbReference type="Proteomes" id="UP000001817"/>
    </source>
</evidence>
<protein>
    <submittedName>
        <fullName evidence="2">Uncharacterized protein</fullName>
    </submittedName>
</protein>
<dbReference type="RefSeq" id="WP_011488999.1">
    <property type="nucleotide sequence ID" value="NC_007951.1"/>
</dbReference>
<reference evidence="2 3" key="1">
    <citation type="journal article" date="2006" name="Proc. Natl. Acad. Sci. U.S.A.">
        <title>Burkholderia xenovorans LB400 harbors a multi-replicon, 9.73-Mbp genome shaped for versatility.</title>
        <authorList>
            <person name="Chain P.S."/>
            <person name="Denef V.J."/>
            <person name="Konstantinidis K.T."/>
            <person name="Vergez L.M."/>
            <person name="Agullo L."/>
            <person name="Reyes V.L."/>
            <person name="Hauser L."/>
            <person name="Cordova M."/>
            <person name="Gomez L."/>
            <person name="Gonzalez M."/>
            <person name="Land M."/>
            <person name="Lao V."/>
            <person name="Larimer F."/>
            <person name="LiPuma J.J."/>
            <person name="Mahenthiralingam E."/>
            <person name="Malfatti S.A."/>
            <person name="Marx C.J."/>
            <person name="Parnell J.J."/>
            <person name="Ramette A."/>
            <person name="Richardson P."/>
            <person name="Seeger M."/>
            <person name="Smith D."/>
            <person name="Spilker T."/>
            <person name="Sul W.J."/>
            <person name="Tsoi T.V."/>
            <person name="Ulrich L.E."/>
            <person name="Zhulin I.B."/>
            <person name="Tiedje J.M."/>
        </authorList>
    </citation>
    <scope>NUCLEOTIDE SEQUENCE [LARGE SCALE GENOMIC DNA]</scope>
    <source>
        <strain evidence="2 3">LB400</strain>
    </source>
</reference>
<gene>
    <name evidence="2" type="ORF">Bxe_A1531</name>
</gene>